<dbReference type="EMBL" id="BPLR01000367">
    <property type="protein sequence ID" value="GIY94226.1"/>
    <property type="molecule type" value="Genomic_DNA"/>
</dbReference>
<proteinExistence type="predicted"/>
<protein>
    <submittedName>
        <fullName evidence="1">Uncharacterized protein</fullName>
    </submittedName>
</protein>
<sequence>MNLLFLECFGDAFDSSKSTDWLSELAVALIDDNFAICRDGALYVRFRLSKIIYQRHGFKECAHFCCIKLLNEISVPHFIRFENNYAFLASNLESVLGRNFVQSEGKFGNLFKEEIDA</sequence>
<evidence type="ECO:0000313" key="2">
    <source>
        <dbReference type="Proteomes" id="UP001054945"/>
    </source>
</evidence>
<dbReference type="AlphaFoldDB" id="A0AAV4XGZ1"/>
<keyword evidence="2" id="KW-1185">Reference proteome</keyword>
<accession>A0AAV4XGZ1</accession>
<reference evidence="1 2" key="1">
    <citation type="submission" date="2021-06" db="EMBL/GenBank/DDBJ databases">
        <title>Caerostris extrusa draft genome.</title>
        <authorList>
            <person name="Kono N."/>
            <person name="Arakawa K."/>
        </authorList>
    </citation>
    <scope>NUCLEOTIDE SEQUENCE [LARGE SCALE GENOMIC DNA]</scope>
</reference>
<name>A0AAV4XGZ1_CAEEX</name>
<gene>
    <name evidence="1" type="ORF">CEXT_180601</name>
</gene>
<evidence type="ECO:0000313" key="1">
    <source>
        <dbReference type="EMBL" id="GIY94226.1"/>
    </source>
</evidence>
<dbReference type="Proteomes" id="UP001054945">
    <property type="component" value="Unassembled WGS sequence"/>
</dbReference>
<organism evidence="1 2">
    <name type="scientific">Caerostris extrusa</name>
    <name type="common">Bark spider</name>
    <name type="synonym">Caerostris bankana</name>
    <dbReference type="NCBI Taxonomy" id="172846"/>
    <lineage>
        <taxon>Eukaryota</taxon>
        <taxon>Metazoa</taxon>
        <taxon>Ecdysozoa</taxon>
        <taxon>Arthropoda</taxon>
        <taxon>Chelicerata</taxon>
        <taxon>Arachnida</taxon>
        <taxon>Araneae</taxon>
        <taxon>Araneomorphae</taxon>
        <taxon>Entelegynae</taxon>
        <taxon>Araneoidea</taxon>
        <taxon>Araneidae</taxon>
        <taxon>Caerostris</taxon>
    </lineage>
</organism>
<comment type="caution">
    <text evidence="1">The sequence shown here is derived from an EMBL/GenBank/DDBJ whole genome shotgun (WGS) entry which is preliminary data.</text>
</comment>